<dbReference type="Proteomes" id="UP000262969">
    <property type="component" value="Unassembled WGS sequence"/>
</dbReference>
<proteinExistence type="predicted"/>
<keyword evidence="1" id="KW-0732">Signal</keyword>
<organism evidence="2 3">
    <name type="scientific">Lachnoclostridium phytofermentans</name>
    <dbReference type="NCBI Taxonomy" id="66219"/>
    <lineage>
        <taxon>Bacteria</taxon>
        <taxon>Bacillati</taxon>
        <taxon>Bacillota</taxon>
        <taxon>Clostridia</taxon>
        <taxon>Lachnospirales</taxon>
        <taxon>Lachnospiraceae</taxon>
    </lineage>
</organism>
<protein>
    <recommendedName>
        <fullName evidence="4">DUF5626 domain-containing protein</fullName>
    </recommendedName>
</protein>
<dbReference type="EMBL" id="DPVV01000553">
    <property type="protein sequence ID" value="HCL04067.1"/>
    <property type="molecule type" value="Genomic_DNA"/>
</dbReference>
<comment type="caution">
    <text evidence="2">The sequence shown here is derived from an EMBL/GenBank/DDBJ whole genome shotgun (WGS) entry which is preliminary data.</text>
</comment>
<feature type="signal peptide" evidence="1">
    <location>
        <begin position="1"/>
        <end position="25"/>
    </location>
</feature>
<evidence type="ECO:0000313" key="2">
    <source>
        <dbReference type="EMBL" id="HCL04067.1"/>
    </source>
</evidence>
<reference evidence="2 3" key="1">
    <citation type="journal article" date="2018" name="Nat. Biotechnol.">
        <title>A standardized bacterial taxonomy based on genome phylogeny substantially revises the tree of life.</title>
        <authorList>
            <person name="Parks D.H."/>
            <person name="Chuvochina M."/>
            <person name="Waite D.W."/>
            <person name="Rinke C."/>
            <person name="Skarshewski A."/>
            <person name="Chaumeil P.A."/>
            <person name="Hugenholtz P."/>
        </authorList>
    </citation>
    <scope>NUCLEOTIDE SEQUENCE [LARGE SCALE GENOMIC DNA]</scope>
    <source>
        <strain evidence="2">UBA11728</strain>
    </source>
</reference>
<evidence type="ECO:0008006" key="4">
    <source>
        <dbReference type="Google" id="ProtNLM"/>
    </source>
</evidence>
<accession>A0A3D2XBE0</accession>
<name>A0A3D2XBE0_9FIRM</name>
<dbReference type="AlphaFoldDB" id="A0A3D2XBE0"/>
<evidence type="ECO:0000256" key="1">
    <source>
        <dbReference type="SAM" id="SignalP"/>
    </source>
</evidence>
<feature type="chain" id="PRO_5017733842" description="DUF5626 domain-containing protein" evidence="1">
    <location>
        <begin position="26"/>
        <end position="161"/>
    </location>
</feature>
<gene>
    <name evidence="2" type="ORF">DHW61_16940</name>
</gene>
<sequence>MKKFLSLLLVLGILSLSIAPITVKASSTNEDNVSQIGEYIFTITDYKNKGMSALSYTTTHTTGVNITDTSGKYIATIYMNTTWEYQDGSYVRCLVCNPPTYTPTTYKLTYANAEYYTSSSYATVSRPMIFAIPPTQMSFYLNVTCDTYGEITSYVTSSRPF</sequence>
<evidence type="ECO:0000313" key="3">
    <source>
        <dbReference type="Proteomes" id="UP000262969"/>
    </source>
</evidence>